<organism evidence="2 3">
    <name type="scientific">Eleusine coracana subsp. coracana</name>
    <dbReference type="NCBI Taxonomy" id="191504"/>
    <lineage>
        <taxon>Eukaryota</taxon>
        <taxon>Viridiplantae</taxon>
        <taxon>Streptophyta</taxon>
        <taxon>Embryophyta</taxon>
        <taxon>Tracheophyta</taxon>
        <taxon>Spermatophyta</taxon>
        <taxon>Magnoliopsida</taxon>
        <taxon>Liliopsida</taxon>
        <taxon>Poales</taxon>
        <taxon>Poaceae</taxon>
        <taxon>PACMAD clade</taxon>
        <taxon>Chloridoideae</taxon>
        <taxon>Cynodonteae</taxon>
        <taxon>Eleusininae</taxon>
        <taxon>Eleusine</taxon>
    </lineage>
</organism>
<evidence type="ECO:0000256" key="1">
    <source>
        <dbReference type="SAM" id="MobiDB-lite"/>
    </source>
</evidence>
<dbReference type="AlphaFoldDB" id="A0AAV5CDT2"/>
<dbReference type="Proteomes" id="UP001054889">
    <property type="component" value="Unassembled WGS sequence"/>
</dbReference>
<reference evidence="2" key="2">
    <citation type="submission" date="2021-12" db="EMBL/GenBank/DDBJ databases">
        <title>Resequencing data analysis of finger millet.</title>
        <authorList>
            <person name="Hatakeyama M."/>
            <person name="Aluri S."/>
            <person name="Balachadran M.T."/>
            <person name="Sivarajan S.R."/>
            <person name="Poveda L."/>
            <person name="Shimizu-Inatsugi R."/>
            <person name="Schlapbach R."/>
            <person name="Sreeman S.M."/>
            <person name="Shimizu K.K."/>
        </authorList>
    </citation>
    <scope>NUCLEOTIDE SEQUENCE</scope>
</reference>
<reference evidence="2" key="1">
    <citation type="journal article" date="2018" name="DNA Res.">
        <title>Multiple hybrid de novo genome assembly of finger millet, an orphan allotetraploid crop.</title>
        <authorList>
            <person name="Hatakeyama M."/>
            <person name="Aluri S."/>
            <person name="Balachadran M.T."/>
            <person name="Sivarajan S.R."/>
            <person name="Patrignani A."/>
            <person name="Gruter S."/>
            <person name="Poveda L."/>
            <person name="Shimizu-Inatsugi R."/>
            <person name="Baeten J."/>
            <person name="Francoijs K.J."/>
            <person name="Nataraja K.N."/>
            <person name="Reddy Y.A.N."/>
            <person name="Phadnis S."/>
            <person name="Ravikumar R.L."/>
            <person name="Schlapbach R."/>
            <person name="Sreeman S.M."/>
            <person name="Shimizu K.K."/>
        </authorList>
    </citation>
    <scope>NUCLEOTIDE SEQUENCE</scope>
</reference>
<gene>
    <name evidence="2" type="primary">ga13020</name>
    <name evidence="2" type="ORF">PR202_ga13020</name>
</gene>
<feature type="compositionally biased region" description="Basic and acidic residues" evidence="1">
    <location>
        <begin position="21"/>
        <end position="34"/>
    </location>
</feature>
<dbReference type="EMBL" id="BQKI01000006">
    <property type="protein sequence ID" value="GJM96204.1"/>
    <property type="molecule type" value="Genomic_DNA"/>
</dbReference>
<sequence length="138" mass="14196">MAARLPHHAMAARPLSLGWRRGGEAPRPNVEEGRGGGGVTGIGRPPVVAASVEEGRGVARVEEGRGALRGALTAICSPRLSIQRQSAGGDGMAPIAMYNPCLLLEDGVVGTEVLRPGRGACSHQPTIADVKSKFGAVR</sequence>
<keyword evidence="3" id="KW-1185">Reference proteome</keyword>
<protein>
    <submittedName>
        <fullName evidence="2">Uncharacterized protein</fullName>
    </submittedName>
</protein>
<comment type="caution">
    <text evidence="2">The sequence shown here is derived from an EMBL/GenBank/DDBJ whole genome shotgun (WGS) entry which is preliminary data.</text>
</comment>
<proteinExistence type="predicted"/>
<feature type="region of interest" description="Disordered" evidence="1">
    <location>
        <begin position="19"/>
        <end position="45"/>
    </location>
</feature>
<name>A0AAV5CDT2_ELECO</name>
<evidence type="ECO:0000313" key="2">
    <source>
        <dbReference type="EMBL" id="GJM96204.1"/>
    </source>
</evidence>
<accession>A0AAV5CDT2</accession>
<evidence type="ECO:0000313" key="3">
    <source>
        <dbReference type="Proteomes" id="UP001054889"/>
    </source>
</evidence>